<name>A0A9P9DGZ9_9HYPO</name>
<dbReference type="Proteomes" id="UP000717696">
    <property type="component" value="Unassembled WGS sequence"/>
</dbReference>
<reference evidence="2" key="1">
    <citation type="journal article" date="2021" name="Nat. Commun.">
        <title>Genetic determinants of endophytism in the Arabidopsis root mycobiome.</title>
        <authorList>
            <person name="Mesny F."/>
            <person name="Miyauchi S."/>
            <person name="Thiergart T."/>
            <person name="Pickel B."/>
            <person name="Atanasova L."/>
            <person name="Karlsson M."/>
            <person name="Huettel B."/>
            <person name="Barry K.W."/>
            <person name="Haridas S."/>
            <person name="Chen C."/>
            <person name="Bauer D."/>
            <person name="Andreopoulos W."/>
            <person name="Pangilinan J."/>
            <person name="LaButti K."/>
            <person name="Riley R."/>
            <person name="Lipzen A."/>
            <person name="Clum A."/>
            <person name="Drula E."/>
            <person name="Henrissat B."/>
            <person name="Kohler A."/>
            <person name="Grigoriev I.V."/>
            <person name="Martin F.M."/>
            <person name="Hacquard S."/>
        </authorList>
    </citation>
    <scope>NUCLEOTIDE SEQUENCE</scope>
    <source>
        <strain evidence="2">MPI-CAGE-AT-0021</strain>
    </source>
</reference>
<evidence type="ECO:0000256" key="1">
    <source>
        <dbReference type="SAM" id="Phobius"/>
    </source>
</evidence>
<keyword evidence="1" id="KW-1133">Transmembrane helix</keyword>
<dbReference type="EMBL" id="JAGMUU010000028">
    <property type="protein sequence ID" value="KAH7120435.1"/>
    <property type="molecule type" value="Genomic_DNA"/>
</dbReference>
<evidence type="ECO:0000313" key="3">
    <source>
        <dbReference type="Proteomes" id="UP000717696"/>
    </source>
</evidence>
<organism evidence="2 3">
    <name type="scientific">Dactylonectria estremocensis</name>
    <dbReference type="NCBI Taxonomy" id="1079267"/>
    <lineage>
        <taxon>Eukaryota</taxon>
        <taxon>Fungi</taxon>
        <taxon>Dikarya</taxon>
        <taxon>Ascomycota</taxon>
        <taxon>Pezizomycotina</taxon>
        <taxon>Sordariomycetes</taxon>
        <taxon>Hypocreomycetidae</taxon>
        <taxon>Hypocreales</taxon>
        <taxon>Nectriaceae</taxon>
        <taxon>Dactylonectria</taxon>
    </lineage>
</organism>
<dbReference type="OrthoDB" id="1699231at2759"/>
<protein>
    <submittedName>
        <fullName evidence="2">Uncharacterized protein</fullName>
    </submittedName>
</protein>
<keyword evidence="3" id="KW-1185">Reference proteome</keyword>
<evidence type="ECO:0000313" key="2">
    <source>
        <dbReference type="EMBL" id="KAH7120435.1"/>
    </source>
</evidence>
<proteinExistence type="predicted"/>
<feature type="non-terminal residue" evidence="2">
    <location>
        <position position="1"/>
    </location>
</feature>
<feature type="transmembrane region" description="Helical" evidence="1">
    <location>
        <begin position="16"/>
        <end position="38"/>
    </location>
</feature>
<gene>
    <name evidence="2" type="ORF">B0J13DRAFT_394432</name>
</gene>
<comment type="caution">
    <text evidence="2">The sequence shown here is derived from an EMBL/GenBank/DDBJ whole genome shotgun (WGS) entry which is preliminary data.</text>
</comment>
<sequence length="50" mass="5154">NALLAFVPLGLVAGSLQWHAVVVSVFNFLAIVPLSAFVSGASDTLAARWG</sequence>
<feature type="non-terminal residue" evidence="2">
    <location>
        <position position="50"/>
    </location>
</feature>
<dbReference type="AlphaFoldDB" id="A0A9P9DGZ9"/>
<accession>A0A9P9DGZ9</accession>
<keyword evidence="1" id="KW-0472">Membrane</keyword>
<keyword evidence="1" id="KW-0812">Transmembrane</keyword>